<proteinExistence type="predicted"/>
<dbReference type="AlphaFoldDB" id="A0A6G9I0T0"/>
<keyword evidence="1" id="KW-1133">Transmembrane helix</keyword>
<geneLocation type="plasmid" evidence="2">
    <name>pA1966-NR</name>
</geneLocation>
<evidence type="ECO:0000313" key="2">
    <source>
        <dbReference type="EMBL" id="QIQ16550.1"/>
    </source>
</evidence>
<name>A0A6G9I0T0_KLEPN</name>
<keyword evidence="2" id="KW-0614">Plasmid</keyword>
<feature type="transmembrane region" description="Helical" evidence="1">
    <location>
        <begin position="109"/>
        <end position="128"/>
    </location>
</feature>
<keyword evidence="1" id="KW-0812">Transmembrane</keyword>
<reference evidence="2" key="1">
    <citation type="submission" date="2019-10" db="EMBL/GenBank/DDBJ databases">
        <authorList>
            <person name="Sun Q."/>
            <person name="Zhou D."/>
        </authorList>
    </citation>
    <scope>NUCLEOTIDE SEQUENCE</scope>
    <source>
        <strain evidence="2">A1966</strain>
        <plasmid evidence="2">pA1966-NR</plasmid>
    </source>
</reference>
<organism evidence="2">
    <name type="scientific">Klebsiella pneumoniae</name>
    <dbReference type="NCBI Taxonomy" id="573"/>
    <lineage>
        <taxon>Bacteria</taxon>
        <taxon>Pseudomonadati</taxon>
        <taxon>Pseudomonadota</taxon>
        <taxon>Gammaproteobacteria</taxon>
        <taxon>Enterobacterales</taxon>
        <taxon>Enterobacteriaceae</taxon>
        <taxon>Klebsiella/Raoultella group</taxon>
        <taxon>Klebsiella</taxon>
        <taxon>Klebsiella pneumoniae complex</taxon>
    </lineage>
</organism>
<accession>A0A6G9I0T0</accession>
<feature type="transmembrane region" description="Helical" evidence="1">
    <location>
        <begin position="12"/>
        <end position="31"/>
    </location>
</feature>
<keyword evidence="1" id="KW-0472">Membrane</keyword>
<sequence>MAKYKESRTMRYWLLVILMNVLFWLIVKHVAPEWYGSPGYYAGQIICTLIAAVITWRDPPDWLDGILLGVIEFGVLIAGIIFFVWGIGYKLAFWGQHDPNTIYASANDVILPNLALGTGVLIAGWVYIRYLKR</sequence>
<protein>
    <submittedName>
        <fullName evidence="2">Uncharacterized protein</fullName>
    </submittedName>
</protein>
<feature type="transmembrane region" description="Helical" evidence="1">
    <location>
        <begin position="66"/>
        <end position="89"/>
    </location>
</feature>
<evidence type="ECO:0000256" key="1">
    <source>
        <dbReference type="SAM" id="Phobius"/>
    </source>
</evidence>
<feature type="transmembrane region" description="Helical" evidence="1">
    <location>
        <begin position="37"/>
        <end position="54"/>
    </location>
</feature>
<dbReference type="EMBL" id="MN586817">
    <property type="protein sequence ID" value="QIQ16550.1"/>
    <property type="molecule type" value="Genomic_DNA"/>
</dbReference>